<reference evidence="1 2" key="1">
    <citation type="submission" date="2021-04" db="EMBL/GenBank/DDBJ databases">
        <authorList>
            <person name="De Guttry C."/>
            <person name="Zahm M."/>
            <person name="Klopp C."/>
            <person name="Cabau C."/>
            <person name="Louis A."/>
            <person name="Berthelot C."/>
            <person name="Parey E."/>
            <person name="Roest Crollius H."/>
            <person name="Montfort J."/>
            <person name="Robinson-Rechavi M."/>
            <person name="Bucao C."/>
            <person name="Bouchez O."/>
            <person name="Gislard M."/>
            <person name="Lluch J."/>
            <person name="Milhes M."/>
            <person name="Lampietro C."/>
            <person name="Lopez Roques C."/>
            <person name="Donnadieu C."/>
            <person name="Braasch I."/>
            <person name="Desvignes T."/>
            <person name="Postlethwait J."/>
            <person name="Bobe J."/>
            <person name="Wedekind C."/>
            <person name="Guiguen Y."/>
        </authorList>
    </citation>
    <scope>NUCLEOTIDE SEQUENCE [LARGE SCALE GENOMIC DNA]</scope>
    <source>
        <strain evidence="1">Cs_M1</strain>
        <tissue evidence="1">Blood</tissue>
    </source>
</reference>
<protein>
    <submittedName>
        <fullName evidence="1">Uncharacterized protein</fullName>
    </submittedName>
</protein>
<keyword evidence="2" id="KW-1185">Reference proteome</keyword>
<gene>
    <name evidence="1" type="ORF">J4Q44_G00271180</name>
</gene>
<name>A0AAN8QM23_9TELE</name>
<evidence type="ECO:0000313" key="1">
    <source>
        <dbReference type="EMBL" id="KAK6302763.1"/>
    </source>
</evidence>
<organism evidence="1 2">
    <name type="scientific">Coregonus suidteri</name>
    <dbReference type="NCBI Taxonomy" id="861788"/>
    <lineage>
        <taxon>Eukaryota</taxon>
        <taxon>Metazoa</taxon>
        <taxon>Chordata</taxon>
        <taxon>Craniata</taxon>
        <taxon>Vertebrata</taxon>
        <taxon>Euteleostomi</taxon>
        <taxon>Actinopterygii</taxon>
        <taxon>Neopterygii</taxon>
        <taxon>Teleostei</taxon>
        <taxon>Protacanthopterygii</taxon>
        <taxon>Salmoniformes</taxon>
        <taxon>Salmonidae</taxon>
        <taxon>Coregoninae</taxon>
        <taxon>Coregonus</taxon>
    </lineage>
</organism>
<dbReference type="EMBL" id="JAGTTL010000025">
    <property type="protein sequence ID" value="KAK6302763.1"/>
    <property type="molecule type" value="Genomic_DNA"/>
</dbReference>
<evidence type="ECO:0000313" key="2">
    <source>
        <dbReference type="Proteomes" id="UP001356427"/>
    </source>
</evidence>
<comment type="caution">
    <text evidence="1">The sequence shown here is derived from an EMBL/GenBank/DDBJ whole genome shotgun (WGS) entry which is preliminary data.</text>
</comment>
<dbReference type="AlphaFoldDB" id="A0AAN8QM23"/>
<accession>A0AAN8QM23</accession>
<proteinExistence type="predicted"/>
<dbReference type="Proteomes" id="UP001356427">
    <property type="component" value="Unassembled WGS sequence"/>
</dbReference>
<sequence>MSNKGLGQHLGHNNLELWQPIHQASQCPEWSNTKPAAQARLRHQLQMRACISPQPCPGKLLCHRSYGLFYSSDRNHFWPLRVEVIHHHQEALMVRDCVSMDLATDVQLDVTSEKSLPLKEHEGTQNRHAGPRRHRMDLLHHYHLSPSLCGFPKGQSHKRWRLKKGLCGHELALLIWGTT</sequence>